<keyword evidence="5" id="KW-1185">Reference proteome</keyword>
<dbReference type="Proteomes" id="UP000663832">
    <property type="component" value="Unassembled WGS sequence"/>
</dbReference>
<organism evidence="4 5">
    <name type="scientific">Adineta steineri</name>
    <dbReference type="NCBI Taxonomy" id="433720"/>
    <lineage>
        <taxon>Eukaryota</taxon>
        <taxon>Metazoa</taxon>
        <taxon>Spiralia</taxon>
        <taxon>Gnathifera</taxon>
        <taxon>Rotifera</taxon>
        <taxon>Eurotatoria</taxon>
        <taxon>Bdelloidea</taxon>
        <taxon>Adinetida</taxon>
        <taxon>Adinetidae</taxon>
        <taxon>Adineta</taxon>
    </lineage>
</organism>
<name>A0A816G740_9BILA</name>
<evidence type="ECO:0000313" key="1">
    <source>
        <dbReference type="EMBL" id="CAF1575868.1"/>
    </source>
</evidence>
<dbReference type="OrthoDB" id="10016625at2759"/>
<evidence type="ECO:0000313" key="5">
    <source>
        <dbReference type="Proteomes" id="UP000663832"/>
    </source>
</evidence>
<dbReference type="EMBL" id="CAJNOI010006198">
    <property type="protein sequence ID" value="CAF1575894.1"/>
    <property type="molecule type" value="Genomic_DNA"/>
</dbReference>
<evidence type="ECO:0000313" key="4">
    <source>
        <dbReference type="EMBL" id="CAF1671265.1"/>
    </source>
</evidence>
<comment type="caution">
    <text evidence="4">The sequence shown here is derived from an EMBL/GenBank/DDBJ whole genome shotgun (WGS) entry which is preliminary data.</text>
</comment>
<dbReference type="EMBL" id="CAJNOM010006612">
    <property type="protein sequence ID" value="CAF1671249.1"/>
    <property type="molecule type" value="Genomic_DNA"/>
</dbReference>
<gene>
    <name evidence="1" type="ORF">BJG266_LOCUS48196</name>
    <name evidence="2" type="ORF">BJG266_LOCUS48199</name>
    <name evidence="3" type="ORF">QVE165_LOCUS65253</name>
    <name evidence="4" type="ORF">QVE165_LOCUS65257</name>
</gene>
<dbReference type="Proteomes" id="UP000663877">
    <property type="component" value="Unassembled WGS sequence"/>
</dbReference>
<dbReference type="AlphaFoldDB" id="A0A816G740"/>
<evidence type="ECO:0000313" key="2">
    <source>
        <dbReference type="EMBL" id="CAF1575894.1"/>
    </source>
</evidence>
<dbReference type="EMBL" id="CAJNOM010006615">
    <property type="protein sequence ID" value="CAF1671265.1"/>
    <property type="molecule type" value="Genomic_DNA"/>
</dbReference>
<evidence type="ECO:0000313" key="3">
    <source>
        <dbReference type="EMBL" id="CAF1671249.1"/>
    </source>
</evidence>
<dbReference type="EMBL" id="CAJNOI010006196">
    <property type="protein sequence ID" value="CAF1575868.1"/>
    <property type="molecule type" value="Genomic_DNA"/>
</dbReference>
<reference evidence="4" key="1">
    <citation type="submission" date="2021-02" db="EMBL/GenBank/DDBJ databases">
        <authorList>
            <person name="Nowell W R."/>
        </authorList>
    </citation>
    <scope>NUCLEOTIDE SEQUENCE</scope>
</reference>
<accession>A0A816G740</accession>
<sequence length="202" mass="23296">MSSLRLKVQFGENLSSSRDERTATVLKFIYAVEQPTTTTIDDLTRALQKYINQQLSTYNTRIVQLTTEDGFVLPKFNSCSSVLNDNDYLICIDTKKCARDTYLLINFSKAWLEMKQHDASDDYEKCIQIGLNNILKLYIRLYGTTTAFGLWVFDTSELIQIATEKRKDNLIARADNADNADDENSSNDWFLECKWEYDTTSN</sequence>
<proteinExistence type="predicted"/>
<feature type="non-terminal residue" evidence="4">
    <location>
        <position position="202"/>
    </location>
</feature>
<protein>
    <submittedName>
        <fullName evidence="4">Uncharacterized protein</fullName>
    </submittedName>
</protein>